<dbReference type="RefSeq" id="WP_158052471.1">
    <property type="nucleotide sequence ID" value="NZ_WBKB01000005.1"/>
</dbReference>
<dbReference type="EMBL" id="WBKB01000005">
    <property type="protein sequence ID" value="KAB1642669.1"/>
    <property type="molecule type" value="Genomic_DNA"/>
</dbReference>
<proteinExistence type="predicted"/>
<feature type="transmembrane region" description="Helical" evidence="2">
    <location>
        <begin position="180"/>
        <end position="200"/>
    </location>
</feature>
<keyword evidence="2" id="KW-0472">Membrane</keyword>
<organism evidence="3 4">
    <name type="scientific">Gulosibacter chungangensis</name>
    <dbReference type="NCBI Taxonomy" id="979746"/>
    <lineage>
        <taxon>Bacteria</taxon>
        <taxon>Bacillati</taxon>
        <taxon>Actinomycetota</taxon>
        <taxon>Actinomycetes</taxon>
        <taxon>Micrococcales</taxon>
        <taxon>Microbacteriaceae</taxon>
        <taxon>Gulosibacter</taxon>
    </lineage>
</organism>
<dbReference type="AlphaFoldDB" id="A0A7J5BA83"/>
<keyword evidence="4" id="KW-1185">Reference proteome</keyword>
<reference evidence="3 4" key="1">
    <citation type="submission" date="2019-09" db="EMBL/GenBank/DDBJ databases">
        <title>Phylogeny of genus Pseudoclavibacter and closely related genus.</title>
        <authorList>
            <person name="Li Y."/>
        </authorList>
    </citation>
    <scope>NUCLEOTIDE SEQUENCE [LARGE SCALE GENOMIC DNA]</scope>
    <source>
        <strain evidence="3 4">KCTC 13959</strain>
    </source>
</reference>
<feature type="region of interest" description="Disordered" evidence="1">
    <location>
        <begin position="225"/>
        <end position="425"/>
    </location>
</feature>
<evidence type="ECO:0008006" key="5">
    <source>
        <dbReference type="Google" id="ProtNLM"/>
    </source>
</evidence>
<dbReference type="Proteomes" id="UP000433493">
    <property type="component" value="Unassembled WGS sequence"/>
</dbReference>
<evidence type="ECO:0000256" key="1">
    <source>
        <dbReference type="SAM" id="MobiDB-lite"/>
    </source>
</evidence>
<keyword evidence="2" id="KW-0812">Transmembrane</keyword>
<feature type="transmembrane region" description="Helical" evidence="2">
    <location>
        <begin position="430"/>
        <end position="451"/>
    </location>
</feature>
<sequence>MRFILAAVAFVASVIMLIVGGVQYSQAANVSEVTAVGTADSTAPITVISHDILASRAGTQSMELTGDGEIFVAVGRTDDVTAWVGDALHNTVTLGETADSSNGHTTDLTFTETGTEATVPSPAGNDLWFEEHTGEGSLSLDLVVSPGYSVLIASDGTAPAPSTIEISWPFGGYAPMVGPLLTAGLILLVLALALLAWALLHRRRVKREDALAAKRDGAKAAAIGTEADAQGADAQGTSVGPWSPVPWVDSVAAAEPEPAAPVAETETESAPSIAPTEATPAAAAPEERPESRPEAFAPPVTPVAPVTEPEPEPEPASTPVNEASPFAPPVGGASTAEPAVEAEPVIASEPEPASDSDAVTELEPVAQPETAVAEPQPVTADDSSENSPKPQATAAEATSESSPESGEAEEESKWRRPRGRNRSSAPKRQFFVAPLMVVASLTLAGCAPQYWPTEWTNTEIAPTGTPTSTVEAALIEEGAMPPTLNEAQLEQVIADAAALAAEADAALDASILEPRFTADALQNRTAVYKAKTADDSLSGPVPFPTGDIVYAVPEATDSWPRVVFAVVNPGEDAGEGASPAAVMLVQEDPRANFKVASLTELAAGVALPEAAPVSVGAPSIANLEGDLVLAPDQLAAAYADIIAKGDASEYAALFDPNNDALRSQVNDAYRDGLSEELDPEVISISFAYAATGTEPIGITSIDGGAIVAVSIAETETLEAANDRALITVAGRTAALSGVETSETGFVRTYTDQLLFYVPSAETGGTIQFLGVSQSMTDAKEIEES</sequence>
<evidence type="ECO:0000313" key="3">
    <source>
        <dbReference type="EMBL" id="KAB1642669.1"/>
    </source>
</evidence>
<feature type="compositionally biased region" description="Low complexity" evidence="1">
    <location>
        <begin position="294"/>
        <end position="307"/>
    </location>
</feature>
<evidence type="ECO:0000256" key="2">
    <source>
        <dbReference type="SAM" id="Phobius"/>
    </source>
</evidence>
<evidence type="ECO:0000313" key="4">
    <source>
        <dbReference type="Proteomes" id="UP000433493"/>
    </source>
</evidence>
<accession>A0A7J5BA83</accession>
<feature type="compositionally biased region" description="Low complexity" evidence="1">
    <location>
        <begin position="392"/>
        <end position="405"/>
    </location>
</feature>
<feature type="compositionally biased region" description="Low complexity" evidence="1">
    <location>
        <begin position="250"/>
        <end position="284"/>
    </location>
</feature>
<comment type="caution">
    <text evidence="3">The sequence shown here is derived from an EMBL/GenBank/DDBJ whole genome shotgun (WGS) entry which is preliminary data.</text>
</comment>
<protein>
    <recommendedName>
        <fullName evidence="5">Glycosyl transferase</fullName>
    </recommendedName>
</protein>
<dbReference type="OrthoDB" id="3265533at2"/>
<feature type="compositionally biased region" description="Low complexity" evidence="1">
    <location>
        <begin position="336"/>
        <end position="351"/>
    </location>
</feature>
<name>A0A7J5BA83_9MICO</name>
<gene>
    <name evidence="3" type="ORF">F8O05_09405</name>
</gene>
<keyword evidence="2" id="KW-1133">Transmembrane helix</keyword>